<keyword evidence="1" id="KW-0520">NAD</keyword>
<evidence type="ECO:0000313" key="6">
    <source>
        <dbReference type="Proteomes" id="UP000504882"/>
    </source>
</evidence>
<comment type="caution">
    <text evidence="5">The sequence shown here is derived from an EMBL/GenBank/DDBJ whole genome shotgun (WGS) entry which is preliminary data.</text>
</comment>
<dbReference type="Gene3D" id="3.40.50.720">
    <property type="entry name" value="NAD(P)-binding Rossmann-like Domain"/>
    <property type="match status" value="1"/>
</dbReference>
<organism evidence="5 6">
    <name type="scientific">Occultella glacieicola</name>
    <dbReference type="NCBI Taxonomy" id="2518684"/>
    <lineage>
        <taxon>Bacteria</taxon>
        <taxon>Bacillati</taxon>
        <taxon>Actinomycetota</taxon>
        <taxon>Actinomycetes</taxon>
        <taxon>Micrococcales</taxon>
        <taxon>Ruaniaceae</taxon>
        <taxon>Occultella</taxon>
    </lineage>
</organism>
<feature type="region of interest" description="Disordered" evidence="2">
    <location>
        <begin position="1"/>
        <end position="53"/>
    </location>
</feature>
<evidence type="ECO:0000256" key="2">
    <source>
        <dbReference type="SAM" id="MobiDB-lite"/>
    </source>
</evidence>
<sequence>MARGSRTRRGARRRSRARQPARRSLLRPRPRPAPGSARRPPSHPRPSRGDPVTAPLRLAFLGVTHPHAAAWADAAHADPRTTIVAVHDPDTVAGRAFATRYDTSARPTSGDALREVDAVVVDGRNDEAVAFALAAIDAGLPVFVEKTGARTAAELADVGERARAAGVVSQMGYFARYSDAVERTARTLADGTLGDLYLARFHSAIPHQAWRTMAHWFADGTNVVTPFMEAGCHMVDVVRHLLGEPEEIRATRVRRPGTPSPGEDALAATMRIGGTVATIDFTAHEADPWNTAWGGELFGDAATLRFHITPARTALGTGTHVPDVISPVAHDDADAIRACMATENVELMRRGMSAFVDAVHGTAPSPVDVADGARTLAVIEAALASCEVPGTNPAVHPISASAGAP</sequence>
<proteinExistence type="predicted"/>
<dbReference type="EMBL" id="SMNA01000012">
    <property type="protein sequence ID" value="TDE89537.1"/>
    <property type="molecule type" value="Genomic_DNA"/>
</dbReference>
<reference evidence="5 6" key="1">
    <citation type="submission" date="2019-03" db="EMBL/GenBank/DDBJ databases">
        <title>Genomic features of bacteria from cold environments.</title>
        <authorList>
            <person name="Shen L."/>
        </authorList>
    </citation>
    <scope>NUCLEOTIDE SEQUENCE [LARGE SCALE GENOMIC DNA]</scope>
    <source>
        <strain evidence="6">T3246-1</strain>
    </source>
</reference>
<dbReference type="Proteomes" id="UP000504882">
    <property type="component" value="Unassembled WGS sequence"/>
</dbReference>
<dbReference type="InterPro" id="IPR051450">
    <property type="entry name" value="Gfo/Idh/MocA_Oxidoreductases"/>
</dbReference>
<protein>
    <submittedName>
        <fullName evidence="5">Gfo/Idh/MocA family oxidoreductase</fullName>
    </submittedName>
</protein>
<evidence type="ECO:0000259" key="4">
    <source>
        <dbReference type="Pfam" id="PF22725"/>
    </source>
</evidence>
<dbReference type="PANTHER" id="PTHR43377:SF1">
    <property type="entry name" value="BILIVERDIN REDUCTASE A"/>
    <property type="match status" value="1"/>
</dbReference>
<feature type="domain" description="GFO/IDH/MocA-like oxidoreductase" evidence="4">
    <location>
        <begin position="185"/>
        <end position="303"/>
    </location>
</feature>
<feature type="domain" description="Gfo/Idh/MocA-like oxidoreductase N-terminal" evidence="3">
    <location>
        <begin position="59"/>
        <end position="173"/>
    </location>
</feature>
<feature type="compositionally biased region" description="Basic residues" evidence="2">
    <location>
        <begin position="1"/>
        <end position="30"/>
    </location>
</feature>
<dbReference type="InterPro" id="IPR055170">
    <property type="entry name" value="GFO_IDH_MocA-like_dom"/>
</dbReference>
<dbReference type="PANTHER" id="PTHR43377">
    <property type="entry name" value="BILIVERDIN REDUCTASE A"/>
    <property type="match status" value="1"/>
</dbReference>
<keyword evidence="6" id="KW-1185">Reference proteome</keyword>
<evidence type="ECO:0000256" key="1">
    <source>
        <dbReference type="ARBA" id="ARBA00023027"/>
    </source>
</evidence>
<evidence type="ECO:0000313" key="5">
    <source>
        <dbReference type="EMBL" id="TDE89537.1"/>
    </source>
</evidence>
<evidence type="ECO:0000259" key="3">
    <source>
        <dbReference type="Pfam" id="PF01408"/>
    </source>
</evidence>
<dbReference type="SUPFAM" id="SSF51735">
    <property type="entry name" value="NAD(P)-binding Rossmann-fold domains"/>
    <property type="match status" value="1"/>
</dbReference>
<dbReference type="InterPro" id="IPR000683">
    <property type="entry name" value="Gfo/Idh/MocA-like_OxRdtase_N"/>
</dbReference>
<gene>
    <name evidence="5" type="ORF">EXU48_20445</name>
</gene>
<dbReference type="Pfam" id="PF22725">
    <property type="entry name" value="GFO_IDH_MocA_C3"/>
    <property type="match status" value="1"/>
</dbReference>
<name>A0ABY2DYH7_9MICO</name>
<accession>A0ABY2DYH7</accession>
<dbReference type="SUPFAM" id="SSF55347">
    <property type="entry name" value="Glyceraldehyde-3-phosphate dehydrogenase-like, C-terminal domain"/>
    <property type="match status" value="1"/>
</dbReference>
<dbReference type="InterPro" id="IPR036291">
    <property type="entry name" value="NAD(P)-bd_dom_sf"/>
</dbReference>
<dbReference type="Pfam" id="PF01408">
    <property type="entry name" value="GFO_IDH_MocA"/>
    <property type="match status" value="1"/>
</dbReference>
<dbReference type="Gene3D" id="3.30.360.10">
    <property type="entry name" value="Dihydrodipicolinate Reductase, domain 2"/>
    <property type="match status" value="1"/>
</dbReference>